<dbReference type="REBASE" id="128674">
    <property type="entry name" value="M.Ado18148ORF3675P"/>
</dbReference>
<dbReference type="SUPFAM" id="SSF53335">
    <property type="entry name" value="S-adenosyl-L-methionine-dependent methyltransferases"/>
    <property type="match status" value="1"/>
</dbReference>
<dbReference type="InterPro" id="IPR029063">
    <property type="entry name" value="SAM-dependent_MTases_sf"/>
</dbReference>
<dbReference type="InterPro" id="IPR052916">
    <property type="entry name" value="Type-I_RE_MTase_Subunit"/>
</dbReference>
<feature type="domain" description="DNA methylase adenine-specific" evidence="5">
    <location>
        <begin position="338"/>
        <end position="583"/>
    </location>
</feature>
<gene>
    <name evidence="7" type="ORF">N788_03675</name>
</gene>
<evidence type="ECO:0000259" key="6">
    <source>
        <dbReference type="Pfam" id="PF13588"/>
    </source>
</evidence>
<comment type="similarity">
    <text evidence="1">Belongs to the N(4)/N(6)-methyltransferase family.</text>
</comment>
<keyword evidence="2" id="KW-0489">Methyltransferase</keyword>
<dbReference type="Pfam" id="PF02384">
    <property type="entry name" value="N6_Mtase"/>
    <property type="match status" value="1"/>
</dbReference>
<dbReference type="Gene3D" id="3.40.50.150">
    <property type="entry name" value="Vaccinia Virus protein VP39"/>
    <property type="match status" value="1"/>
</dbReference>
<keyword evidence="8" id="KW-1185">Reference proteome</keyword>
<dbReference type="Proteomes" id="UP000029085">
    <property type="component" value="Unassembled WGS sequence"/>
</dbReference>
<comment type="caution">
    <text evidence="7">The sequence shown here is derived from an EMBL/GenBank/DDBJ whole genome shotgun (WGS) entry which is preliminary data.</text>
</comment>
<dbReference type="InterPro" id="IPR029464">
    <property type="entry name" value="HSDR_N"/>
</dbReference>
<reference evidence="8" key="1">
    <citation type="submission" date="2013-08" db="EMBL/GenBank/DDBJ databases">
        <title>Genome sequencing of Arenimonas donghaensis.</title>
        <authorList>
            <person name="Chen F."/>
            <person name="Wang G."/>
        </authorList>
    </citation>
    <scope>NUCLEOTIDE SEQUENCE [LARGE SCALE GENOMIC DNA]</scope>
    <source>
        <strain evidence="8">HO3-R19</strain>
    </source>
</reference>
<dbReference type="GO" id="GO:0009307">
    <property type="term" value="P:DNA restriction-modification system"/>
    <property type="evidence" value="ECO:0007669"/>
    <property type="project" value="UniProtKB-KW"/>
</dbReference>
<dbReference type="InterPro" id="IPR002052">
    <property type="entry name" value="DNA_methylase_N6_adenine_CS"/>
</dbReference>
<keyword evidence="3" id="KW-0808">Transferase</keyword>
<dbReference type="STRING" id="1121014.N788_03675"/>
<protein>
    <submittedName>
        <fullName evidence="7">Uncharacterized protein</fullName>
    </submittedName>
</protein>
<dbReference type="GO" id="GO:0008170">
    <property type="term" value="F:N-methyltransferase activity"/>
    <property type="evidence" value="ECO:0007669"/>
    <property type="project" value="InterPro"/>
</dbReference>
<dbReference type="EMBL" id="AVCJ01000012">
    <property type="protein sequence ID" value="KFL36720.1"/>
    <property type="molecule type" value="Genomic_DNA"/>
</dbReference>
<accession>A0A087MIL7</accession>
<proteinExistence type="inferred from homology"/>
<dbReference type="PANTHER" id="PTHR42998">
    <property type="entry name" value="TYPE I RESTRICTION ENZYME HINDVIIP M PROTEIN-RELATED"/>
    <property type="match status" value="1"/>
</dbReference>
<dbReference type="PATRIC" id="fig|1121014.3.peg.1404"/>
<evidence type="ECO:0000256" key="2">
    <source>
        <dbReference type="ARBA" id="ARBA00022603"/>
    </source>
</evidence>
<sequence length="619" mass="70620">MALIADFYVIPPEEWLFATHRDVMTAKARVAEYFKLKGSLDGAERQIEEFVRQWALRQLLHNYKYPMEWIGEQIVIEEPVKMGSSTKEADISLKNKAGRTFLYLEVKKRGVDEAEFHEAERQLETYLASTHTATIGLVTDGDRVRCVRKKIDPNDFEYIPDIPAFGGTATQKALLVRELPPDPQARPTTGLKVITEQYERRLFEVHSAIRDIDGLHDDEALDELAKVLYTKIYDERFTCEQPANTPFRFQVYGTSNPSEAASTIRELYDDARKRDIEIYSQRIPGYERSRGVFKSSIRLSDTCLYRVVELLQEFSLVDTEADIKGRAFQKVLGPAIRAGMGQYFTPDPVVEIAVRIARPKAADLILDPFCGSGHFLTRSLDYVSQNQKAHLTEYAFHQFKFFHLHGIEKSERMVRIAMTDMLMHDDGHTNIRNTDSLLSFDNYPDIIALREDNTQDPAIFDLILTNPPFGSLLGEEARTMLGRFSLPQKKKSVPLEVLAIERCYQFLKPGGRMAIVLPDGNLGNSNVQFVRDWLLEHMLLRGVVSLPSETFAPFGTTTKTSLCLLQKKPADFDNEKRYDVAFYLLENIGYDATGRPRAGSEVEACITHMCDKITWELPE</sequence>
<dbReference type="GO" id="GO:0032259">
    <property type="term" value="P:methylation"/>
    <property type="evidence" value="ECO:0007669"/>
    <property type="project" value="UniProtKB-KW"/>
</dbReference>
<dbReference type="PROSITE" id="PS00092">
    <property type="entry name" value="N6_MTASE"/>
    <property type="match status" value="1"/>
</dbReference>
<feature type="domain" description="Type I restriction enzyme R protein N-terminal" evidence="6">
    <location>
        <begin position="48"/>
        <end position="163"/>
    </location>
</feature>
<name>A0A087MIL7_9GAMM</name>
<dbReference type="OrthoDB" id="9784823at2"/>
<evidence type="ECO:0000259" key="5">
    <source>
        <dbReference type="Pfam" id="PF02384"/>
    </source>
</evidence>
<dbReference type="InterPro" id="IPR003356">
    <property type="entry name" value="DNA_methylase_A-5"/>
</dbReference>
<dbReference type="PRINTS" id="PR00507">
    <property type="entry name" value="N12N6MTFRASE"/>
</dbReference>
<reference evidence="7 8" key="2">
    <citation type="journal article" date="2015" name="Stand. Genomic Sci.">
        <title>High quality draft genomic sequence of Arenimonas donghaensis DSM 18148(T).</title>
        <authorList>
            <person name="Chen F."/>
            <person name="Wang H."/>
            <person name="Cao Y."/>
            <person name="Li X."/>
            <person name="Wang G."/>
        </authorList>
    </citation>
    <scope>NUCLEOTIDE SEQUENCE [LARGE SCALE GENOMIC DNA]</scope>
    <source>
        <strain evidence="7 8">HO3-R19</strain>
    </source>
</reference>
<evidence type="ECO:0000256" key="4">
    <source>
        <dbReference type="ARBA" id="ARBA00022747"/>
    </source>
</evidence>
<dbReference type="AlphaFoldDB" id="A0A087MIL7"/>
<evidence type="ECO:0000256" key="1">
    <source>
        <dbReference type="ARBA" id="ARBA00006594"/>
    </source>
</evidence>
<dbReference type="RefSeq" id="WP_034222905.1">
    <property type="nucleotide sequence ID" value="NZ_AVCJ01000012.1"/>
</dbReference>
<evidence type="ECO:0000313" key="8">
    <source>
        <dbReference type="Proteomes" id="UP000029085"/>
    </source>
</evidence>
<evidence type="ECO:0000313" key="7">
    <source>
        <dbReference type="EMBL" id="KFL36720.1"/>
    </source>
</evidence>
<dbReference type="PANTHER" id="PTHR42998:SF1">
    <property type="entry name" value="TYPE I RESTRICTION ENZYME HINDI METHYLASE SUBUNIT"/>
    <property type="match status" value="1"/>
</dbReference>
<evidence type="ECO:0000256" key="3">
    <source>
        <dbReference type="ARBA" id="ARBA00022679"/>
    </source>
</evidence>
<dbReference type="GO" id="GO:0003677">
    <property type="term" value="F:DNA binding"/>
    <property type="evidence" value="ECO:0007669"/>
    <property type="project" value="InterPro"/>
</dbReference>
<keyword evidence="4" id="KW-0680">Restriction system</keyword>
<dbReference type="CDD" id="cd02440">
    <property type="entry name" value="AdoMet_MTases"/>
    <property type="match status" value="1"/>
</dbReference>
<dbReference type="Pfam" id="PF13588">
    <property type="entry name" value="HSDR_N_2"/>
    <property type="match status" value="1"/>
</dbReference>
<organism evidence="7 8">
    <name type="scientific">Arenimonas donghaensis DSM 18148 = HO3-R19</name>
    <dbReference type="NCBI Taxonomy" id="1121014"/>
    <lineage>
        <taxon>Bacteria</taxon>
        <taxon>Pseudomonadati</taxon>
        <taxon>Pseudomonadota</taxon>
        <taxon>Gammaproteobacteria</taxon>
        <taxon>Lysobacterales</taxon>
        <taxon>Lysobacteraceae</taxon>
        <taxon>Arenimonas</taxon>
    </lineage>
</organism>